<dbReference type="Gene3D" id="1.10.3470.10">
    <property type="entry name" value="ABC transporter involved in vitamin B12 uptake, BtuC"/>
    <property type="match status" value="1"/>
</dbReference>
<gene>
    <name evidence="9" type="ORF">E2980_18185</name>
</gene>
<protein>
    <submittedName>
        <fullName evidence="9">Iron ABC transporter permease</fullName>
    </submittedName>
</protein>
<keyword evidence="5 8" id="KW-0812">Transmembrane</keyword>
<feature type="transmembrane region" description="Helical" evidence="8">
    <location>
        <begin position="166"/>
        <end position="186"/>
    </location>
</feature>
<feature type="transmembrane region" description="Helical" evidence="8">
    <location>
        <begin position="83"/>
        <end position="101"/>
    </location>
</feature>
<evidence type="ECO:0000256" key="5">
    <source>
        <dbReference type="ARBA" id="ARBA00022692"/>
    </source>
</evidence>
<dbReference type="PANTHER" id="PTHR30472">
    <property type="entry name" value="FERRIC ENTEROBACTIN TRANSPORT SYSTEM PERMEASE PROTEIN"/>
    <property type="match status" value="1"/>
</dbReference>
<dbReference type="RefSeq" id="WP_135153662.1">
    <property type="nucleotide sequence ID" value="NZ_SOMN01000031.1"/>
</dbReference>
<evidence type="ECO:0000313" key="10">
    <source>
        <dbReference type="Proteomes" id="UP000297900"/>
    </source>
</evidence>
<keyword evidence="4" id="KW-1003">Cell membrane</keyword>
<keyword evidence="3" id="KW-0813">Transport</keyword>
<comment type="similarity">
    <text evidence="2">Belongs to the binding-protein-dependent transport system permease family. FecCD subfamily.</text>
</comment>
<keyword evidence="6 8" id="KW-1133">Transmembrane helix</keyword>
<reference evidence="9 10" key="1">
    <citation type="submission" date="2019-03" db="EMBL/GenBank/DDBJ databases">
        <title>Cohnella endophytica sp. nov., a novel endophytic bacterium isolated from bark of Sonneratia apetala.</title>
        <authorList>
            <person name="Tuo L."/>
        </authorList>
    </citation>
    <scope>NUCLEOTIDE SEQUENCE [LARGE SCALE GENOMIC DNA]</scope>
    <source>
        <strain evidence="9 10">CCTCC AB 208254</strain>
    </source>
</reference>
<dbReference type="FunFam" id="1.10.3470.10:FF:000001">
    <property type="entry name" value="Vitamin B12 ABC transporter permease BtuC"/>
    <property type="match status" value="1"/>
</dbReference>
<dbReference type="AlphaFoldDB" id="A0A4Y8LR65"/>
<dbReference type="SUPFAM" id="SSF81345">
    <property type="entry name" value="ABC transporter involved in vitamin B12 uptake, BtuC"/>
    <property type="match status" value="1"/>
</dbReference>
<name>A0A4Y8LR65_9BACL</name>
<evidence type="ECO:0000256" key="8">
    <source>
        <dbReference type="SAM" id="Phobius"/>
    </source>
</evidence>
<dbReference type="GO" id="GO:0005886">
    <property type="term" value="C:plasma membrane"/>
    <property type="evidence" value="ECO:0007669"/>
    <property type="project" value="UniProtKB-SubCell"/>
</dbReference>
<dbReference type="OrthoDB" id="9811721at2"/>
<dbReference type="InterPro" id="IPR037294">
    <property type="entry name" value="ABC_BtuC-like"/>
</dbReference>
<feature type="transmembrane region" description="Helical" evidence="8">
    <location>
        <begin position="218"/>
        <end position="236"/>
    </location>
</feature>
<sequence length="355" mass="37382">MSNWLTLRGRNHSFQIDRRTLTMILLLIAANLVAIIVCVGLGSTIISPIAVIRSLLEAMGLGGASIGESSHSMIIFSLRMPRVIIAVMVGSALAVSGALLQGIVRNPLTSPDVIGISGGASLGTIIFILYFSHLSIRFMPISSIGGAFAAAFLIYLFAYRRGITPLRLVLIGIGMATALTAVSYMLILTASFTPTAVAVKAFTFMTGSIYGVSWERDVLTLLPWIAVLLPVSLLYARHLNVQELGDEVATSVGSSVHVKRTILLLVSVALAGAAVAIGGAINFIGLMAPHMARKLVGPAYGGVIPVSALIGSLVLLLSDLVARVAFIPLDIPAGVFTAAIGAPFFIYLLYRHRSS</sequence>
<feature type="transmembrane region" description="Helical" evidence="8">
    <location>
        <begin position="299"/>
        <end position="325"/>
    </location>
</feature>
<comment type="subcellular location">
    <subcellularLocation>
        <location evidence="1">Cell membrane</location>
        <topology evidence="1">Multi-pass membrane protein</topology>
    </subcellularLocation>
</comment>
<evidence type="ECO:0000256" key="1">
    <source>
        <dbReference type="ARBA" id="ARBA00004651"/>
    </source>
</evidence>
<dbReference type="InterPro" id="IPR000522">
    <property type="entry name" value="ABC_transptr_permease_BtuC"/>
</dbReference>
<dbReference type="GO" id="GO:0033214">
    <property type="term" value="P:siderophore-iron import into cell"/>
    <property type="evidence" value="ECO:0007669"/>
    <property type="project" value="TreeGrafter"/>
</dbReference>
<dbReference type="EMBL" id="SOMN01000031">
    <property type="protein sequence ID" value="TFE23762.1"/>
    <property type="molecule type" value="Genomic_DNA"/>
</dbReference>
<evidence type="ECO:0000256" key="7">
    <source>
        <dbReference type="ARBA" id="ARBA00023136"/>
    </source>
</evidence>
<comment type="caution">
    <text evidence="9">The sequence shown here is derived from an EMBL/GenBank/DDBJ whole genome shotgun (WGS) entry which is preliminary data.</text>
</comment>
<feature type="transmembrane region" description="Helical" evidence="8">
    <location>
        <begin position="138"/>
        <end position="159"/>
    </location>
</feature>
<dbReference type="GO" id="GO:0022857">
    <property type="term" value="F:transmembrane transporter activity"/>
    <property type="evidence" value="ECO:0007669"/>
    <property type="project" value="InterPro"/>
</dbReference>
<evidence type="ECO:0000313" key="9">
    <source>
        <dbReference type="EMBL" id="TFE23762.1"/>
    </source>
</evidence>
<evidence type="ECO:0000256" key="3">
    <source>
        <dbReference type="ARBA" id="ARBA00022448"/>
    </source>
</evidence>
<feature type="transmembrane region" description="Helical" evidence="8">
    <location>
        <begin position="262"/>
        <end position="287"/>
    </location>
</feature>
<proteinExistence type="inferred from homology"/>
<keyword evidence="7 8" id="KW-0472">Membrane</keyword>
<accession>A0A4Y8LR65</accession>
<feature type="transmembrane region" description="Helical" evidence="8">
    <location>
        <begin position="21"/>
        <end position="46"/>
    </location>
</feature>
<dbReference type="PANTHER" id="PTHR30472:SF24">
    <property type="entry name" value="FERRIC ENTEROBACTIN TRANSPORT SYSTEM PERMEASE PROTEIN FEPG"/>
    <property type="match status" value="1"/>
</dbReference>
<dbReference type="Pfam" id="PF01032">
    <property type="entry name" value="FecCD"/>
    <property type="match status" value="1"/>
</dbReference>
<evidence type="ECO:0000256" key="6">
    <source>
        <dbReference type="ARBA" id="ARBA00022989"/>
    </source>
</evidence>
<feature type="transmembrane region" description="Helical" evidence="8">
    <location>
        <begin position="113"/>
        <end position="132"/>
    </location>
</feature>
<feature type="transmembrane region" description="Helical" evidence="8">
    <location>
        <begin position="331"/>
        <end position="350"/>
    </location>
</feature>
<keyword evidence="10" id="KW-1185">Reference proteome</keyword>
<evidence type="ECO:0000256" key="4">
    <source>
        <dbReference type="ARBA" id="ARBA00022475"/>
    </source>
</evidence>
<evidence type="ECO:0000256" key="2">
    <source>
        <dbReference type="ARBA" id="ARBA00007935"/>
    </source>
</evidence>
<dbReference type="CDD" id="cd06550">
    <property type="entry name" value="TM_ABC_iron-siderophores_like"/>
    <property type="match status" value="1"/>
</dbReference>
<organism evidence="9 10">
    <name type="scientific">Cohnella luojiensis</name>
    <dbReference type="NCBI Taxonomy" id="652876"/>
    <lineage>
        <taxon>Bacteria</taxon>
        <taxon>Bacillati</taxon>
        <taxon>Bacillota</taxon>
        <taxon>Bacilli</taxon>
        <taxon>Bacillales</taxon>
        <taxon>Paenibacillaceae</taxon>
        <taxon>Cohnella</taxon>
    </lineage>
</organism>
<feature type="transmembrane region" description="Helical" evidence="8">
    <location>
        <begin position="192"/>
        <end position="211"/>
    </location>
</feature>
<dbReference type="Proteomes" id="UP000297900">
    <property type="component" value="Unassembled WGS sequence"/>
</dbReference>